<dbReference type="OrthoDB" id="9804023at2"/>
<reference evidence="3 4" key="1">
    <citation type="submission" date="2017-10" db="EMBL/GenBank/DDBJ databases">
        <title>Genome announcement of Methylocella silvestris TVC from permafrost.</title>
        <authorList>
            <person name="Wang J."/>
            <person name="Geng K."/>
            <person name="Ul-Haque F."/>
            <person name="Crombie A.T."/>
            <person name="Street L.E."/>
            <person name="Wookey P.A."/>
            <person name="Murrell J.C."/>
            <person name="Pratscher J."/>
        </authorList>
    </citation>
    <scope>NUCLEOTIDE SEQUENCE [LARGE SCALE GENOMIC DNA]</scope>
    <source>
        <strain evidence="3 4">TVC</strain>
    </source>
</reference>
<dbReference type="EMBL" id="PDZR01000001">
    <property type="protein sequence ID" value="PNG27730.1"/>
    <property type="molecule type" value="Genomic_DNA"/>
</dbReference>
<dbReference type="PANTHER" id="PTHR33490">
    <property type="entry name" value="BLR5614 PROTEIN-RELATED"/>
    <property type="match status" value="1"/>
</dbReference>
<dbReference type="InterPro" id="IPR038765">
    <property type="entry name" value="Papain-like_cys_pep_sf"/>
</dbReference>
<evidence type="ECO:0000256" key="1">
    <source>
        <dbReference type="SAM" id="MobiDB-lite"/>
    </source>
</evidence>
<dbReference type="Gene3D" id="3.10.620.30">
    <property type="match status" value="1"/>
</dbReference>
<sequence length="299" mass="33234">MIYDIHHVTTYEYGTPVRYAHCSLRLSPIDLPGQKVLSNRLIIDPTPSQLIERVCFFGNRVSSMTISTEHSELVVEVDTSVDVDRPPPPEPSSTPPFEDVREEAYDSESLDKDSPVHFLQPSRYVPRFAPAVDYARESFTPGRPVLEGAAELMRRIRSDFKYDPKATVVSTPISEAFEKRRGVCQDFAHIMIAALRGLGLPAAYISGYIRTIPPPGKKRLEGADAMHAWVSVWCGAEVGWVDLDPTNSMMIGNDHITLAKGRDYADISPVAGIILGAKEQDVDVQVDVIPRDEVEVEVE</sequence>
<protein>
    <submittedName>
        <fullName evidence="3">Transglutaminase</fullName>
    </submittedName>
</protein>
<feature type="domain" description="Transglutaminase-like" evidence="2">
    <location>
        <begin position="176"/>
        <end position="247"/>
    </location>
</feature>
<gene>
    <name evidence="3" type="ORF">CR492_02135</name>
</gene>
<dbReference type="Pfam" id="PF01841">
    <property type="entry name" value="Transglut_core"/>
    <property type="match status" value="1"/>
</dbReference>
<dbReference type="Proteomes" id="UP000236286">
    <property type="component" value="Unassembled WGS sequence"/>
</dbReference>
<comment type="caution">
    <text evidence="3">The sequence shown here is derived from an EMBL/GenBank/DDBJ whole genome shotgun (WGS) entry which is preliminary data.</text>
</comment>
<feature type="region of interest" description="Disordered" evidence="1">
    <location>
        <begin position="78"/>
        <end position="106"/>
    </location>
</feature>
<organism evidence="3 4">
    <name type="scientific">Methylocella silvestris</name>
    <dbReference type="NCBI Taxonomy" id="199596"/>
    <lineage>
        <taxon>Bacteria</taxon>
        <taxon>Pseudomonadati</taxon>
        <taxon>Pseudomonadota</taxon>
        <taxon>Alphaproteobacteria</taxon>
        <taxon>Hyphomicrobiales</taxon>
        <taxon>Beijerinckiaceae</taxon>
        <taxon>Methylocella</taxon>
    </lineage>
</organism>
<dbReference type="SUPFAM" id="SSF54001">
    <property type="entry name" value="Cysteine proteinases"/>
    <property type="match status" value="1"/>
</dbReference>
<evidence type="ECO:0000313" key="4">
    <source>
        <dbReference type="Proteomes" id="UP000236286"/>
    </source>
</evidence>
<evidence type="ECO:0000313" key="3">
    <source>
        <dbReference type="EMBL" id="PNG27730.1"/>
    </source>
</evidence>
<dbReference type="PANTHER" id="PTHR33490:SF7">
    <property type="entry name" value="BLR2979 PROTEIN"/>
    <property type="match status" value="1"/>
</dbReference>
<accession>A0A2J7TLT3</accession>
<dbReference type="SMART" id="SM00460">
    <property type="entry name" value="TGc"/>
    <property type="match status" value="1"/>
</dbReference>
<dbReference type="InterPro" id="IPR013589">
    <property type="entry name" value="Bac_transglu_N"/>
</dbReference>
<dbReference type="RefSeq" id="WP_102842035.1">
    <property type="nucleotide sequence ID" value="NZ_PDZR01000001.1"/>
</dbReference>
<dbReference type="AlphaFoldDB" id="A0A2J7TLT3"/>
<proteinExistence type="predicted"/>
<evidence type="ECO:0000259" key="2">
    <source>
        <dbReference type="SMART" id="SM00460"/>
    </source>
</evidence>
<name>A0A2J7TLT3_METSI</name>
<dbReference type="Pfam" id="PF08379">
    <property type="entry name" value="Bact_transglu_N"/>
    <property type="match status" value="1"/>
</dbReference>
<dbReference type="InterPro" id="IPR002931">
    <property type="entry name" value="Transglutaminase-like"/>
</dbReference>